<dbReference type="Gene3D" id="1.20.190.50">
    <property type="match status" value="1"/>
</dbReference>
<comment type="subcellular location">
    <subcellularLocation>
        <location evidence="1">Chromosome</location>
        <location evidence="1">Centromere</location>
        <location evidence="1">Kinetochore</location>
    </subcellularLocation>
    <subcellularLocation>
        <location evidence="18">Nucleus</location>
        <location evidence="18">Nuclear pore complex</location>
    </subcellularLocation>
    <subcellularLocation>
        <location evidence="18">Nucleus membrane</location>
    </subcellularLocation>
</comment>
<dbReference type="GO" id="GO:0017056">
    <property type="term" value="F:structural constituent of nuclear pore"/>
    <property type="evidence" value="ECO:0007669"/>
    <property type="project" value="UniProtKB-UniRule"/>
</dbReference>
<evidence type="ECO:0000256" key="1">
    <source>
        <dbReference type="ARBA" id="ARBA00004629"/>
    </source>
</evidence>
<evidence type="ECO:0000256" key="5">
    <source>
        <dbReference type="ARBA" id="ARBA00022481"/>
    </source>
</evidence>
<reference evidence="20" key="1">
    <citation type="submission" date="2018-08" db="EMBL/GenBank/DDBJ databases">
        <authorList>
            <person name="Cornetti L."/>
        </authorList>
    </citation>
    <scope>NUCLEOTIDE SEQUENCE</scope>
    <source>
        <strain evidence="20">BE-ASS</strain>
    </source>
</reference>
<name>A0A4Y7NLI9_9CRUS</name>
<keyword evidence="8" id="KW-0995">Kinetochore</keyword>
<keyword evidence="7" id="KW-0509">mRNA transport</keyword>
<comment type="function">
    <text evidence="16">Plays a role in the nuclear pore complex (NPC) assembly and/or maintenance. Required for the assembly of peripheral proteins into the NPC. May anchor NUP62 to the NPC. Involved in nephrogenesis.</text>
</comment>
<dbReference type="GO" id="GO:0031965">
    <property type="term" value="C:nuclear membrane"/>
    <property type="evidence" value="ECO:0007669"/>
    <property type="project" value="UniProtKB-SubCell"/>
</dbReference>
<keyword evidence="12 18" id="KW-0906">Nuclear pore complex</keyword>
<feature type="compositionally biased region" description="Basic and acidic residues" evidence="19">
    <location>
        <begin position="97"/>
        <end position="106"/>
    </location>
</feature>
<accession>A0A4Y7NLI9</accession>
<dbReference type="Gene3D" id="1.10.3450.20">
    <property type="match status" value="1"/>
</dbReference>
<evidence type="ECO:0000256" key="19">
    <source>
        <dbReference type="SAM" id="MobiDB-lite"/>
    </source>
</evidence>
<feature type="region of interest" description="Disordered" evidence="19">
    <location>
        <begin position="76"/>
        <end position="106"/>
    </location>
</feature>
<evidence type="ECO:0000256" key="9">
    <source>
        <dbReference type="ARBA" id="ARBA00022927"/>
    </source>
</evidence>
<evidence type="ECO:0000256" key="7">
    <source>
        <dbReference type="ARBA" id="ARBA00022816"/>
    </source>
</evidence>
<evidence type="ECO:0000313" key="20">
    <source>
        <dbReference type="EMBL" id="SVE93464.1"/>
    </source>
</evidence>
<gene>
    <name evidence="20" type="primary">EOG090X01MR</name>
</gene>
<evidence type="ECO:0000256" key="17">
    <source>
        <dbReference type="ARBA" id="ARBA00063956"/>
    </source>
</evidence>
<dbReference type="FunFam" id="1.20.190.50:FF:000001">
    <property type="entry name" value="Nuclear pore complex protein"/>
    <property type="match status" value="1"/>
</dbReference>
<dbReference type="EMBL" id="LR023845">
    <property type="protein sequence ID" value="SVE93464.1"/>
    <property type="molecule type" value="mRNA"/>
</dbReference>
<evidence type="ECO:0000256" key="12">
    <source>
        <dbReference type="ARBA" id="ARBA00023132"/>
    </source>
</evidence>
<keyword evidence="3 18" id="KW-0813">Transport</keyword>
<evidence type="ECO:0000256" key="15">
    <source>
        <dbReference type="ARBA" id="ARBA00023328"/>
    </source>
</evidence>
<comment type="subunit">
    <text evidence="17">Part of the nuclear pore complex (NPC). Forms part of the Nup160 subcomplex in the nuclear pore which is composed of NUP160, NUP133, NUP107 and Nup96; this complex plays a role in RNA export and in tethering Nup98 and NUP153 to the nucleus. Does not interact with TPR. Interacts with ZNF106.</text>
</comment>
<dbReference type="FunFam" id="1.10.3450.20:FF:000001">
    <property type="entry name" value="Nuclear pore complex protein"/>
    <property type="match status" value="1"/>
</dbReference>
<dbReference type="InterPro" id="IPR007252">
    <property type="entry name" value="Nup84/Nup107"/>
</dbReference>
<keyword evidence="14 18" id="KW-0539">Nucleus</keyword>
<evidence type="ECO:0000256" key="10">
    <source>
        <dbReference type="ARBA" id="ARBA00022990"/>
    </source>
</evidence>
<keyword evidence="9" id="KW-0653">Protein transport</keyword>
<dbReference type="Pfam" id="PF04121">
    <property type="entry name" value="Nup84_Nup100"/>
    <property type="match status" value="1"/>
</dbReference>
<keyword evidence="15" id="KW-0137">Centromere</keyword>
<protein>
    <recommendedName>
        <fullName evidence="18">Nuclear pore complex protein</fullName>
    </recommendedName>
</protein>
<keyword evidence="6" id="KW-0597">Phosphoprotein</keyword>
<evidence type="ECO:0000256" key="14">
    <source>
        <dbReference type="ARBA" id="ARBA00023242"/>
    </source>
</evidence>
<evidence type="ECO:0000256" key="2">
    <source>
        <dbReference type="ARBA" id="ARBA00009510"/>
    </source>
</evidence>
<comment type="function">
    <text evidence="18">Functions as a component of the nuclear pore complex (NPC).</text>
</comment>
<dbReference type="PANTHER" id="PTHR13003:SF2">
    <property type="entry name" value="NUCLEAR PORE COMPLEX PROTEIN NUP107"/>
    <property type="match status" value="1"/>
</dbReference>
<keyword evidence="5" id="KW-0488">Methylation</keyword>
<dbReference type="GO" id="GO:0000973">
    <property type="term" value="P:post-transcriptional tethering of RNA polymerase II gene DNA at nuclear periphery"/>
    <property type="evidence" value="ECO:0007669"/>
    <property type="project" value="TreeGrafter"/>
</dbReference>
<dbReference type="PANTHER" id="PTHR13003">
    <property type="entry name" value="NUP107-RELATED"/>
    <property type="match status" value="1"/>
</dbReference>
<organism evidence="20">
    <name type="scientific">Scapholeberis mucronata</name>
    <dbReference type="NCBI Taxonomy" id="202097"/>
    <lineage>
        <taxon>Eukaryota</taxon>
        <taxon>Metazoa</taxon>
        <taxon>Ecdysozoa</taxon>
        <taxon>Arthropoda</taxon>
        <taxon>Crustacea</taxon>
        <taxon>Branchiopoda</taxon>
        <taxon>Diplostraca</taxon>
        <taxon>Cladocera</taxon>
        <taxon>Anomopoda</taxon>
        <taxon>Daphniidae</taxon>
        <taxon>Scapholeberis</taxon>
    </lineage>
</organism>
<evidence type="ECO:0000256" key="3">
    <source>
        <dbReference type="ARBA" id="ARBA00022448"/>
    </source>
</evidence>
<dbReference type="AlphaFoldDB" id="A0A4Y7NLI9"/>
<keyword evidence="4" id="KW-0158">Chromosome</keyword>
<evidence type="ECO:0000256" key="8">
    <source>
        <dbReference type="ARBA" id="ARBA00022838"/>
    </source>
</evidence>
<keyword evidence="10" id="KW-0007">Acetylation</keyword>
<dbReference type="GO" id="GO:0006406">
    <property type="term" value="P:mRNA export from nucleus"/>
    <property type="evidence" value="ECO:0007669"/>
    <property type="project" value="TreeGrafter"/>
</dbReference>
<proteinExistence type="evidence at transcript level"/>
<dbReference type="GO" id="GO:0006606">
    <property type="term" value="P:protein import into nucleus"/>
    <property type="evidence" value="ECO:0007669"/>
    <property type="project" value="TreeGrafter"/>
</dbReference>
<evidence type="ECO:0000256" key="11">
    <source>
        <dbReference type="ARBA" id="ARBA00023010"/>
    </source>
</evidence>
<sequence>MESDEIWSGLDDATSEEDLVKQLYDKNATIRQAQLVVDWLEQRAADVYRDAHYNQVEFFGDAVAGWENTLHSLVSKKRGSNTDSGEQNLVTQMDPDAANREQSRRLHPLDKEDEMRLLRSVFARLRCGQLDEAQQLCFRAGQPFRAAILEGWKLFHDPNMKNRIDTSDIKELPSGNPYRDVWKTMTWKECDNVQLSEEERSILALLCGHLKALLPACQSWEDHLWAHLRAMIDQCVEKELRRCVNYRRQLQVLPDEYWNQQLTIESIFATLAASRDKTVIAQGRDQYRIIQRYLIMDDVDGLLEEMSSWLNKGDSWSVHLRPHMLRLMAHLALFFRRIGRGSCDDLIGSILEAYVLQLVHLGRTELAAVYVAQLPLPEDQVRLYAQCLVMVEEQQDDSCDDEERRRLLSLAHQVGLDVNAIAKQVVMSLCDQGGKVQHVSDASLQVATTVEDERRIRSLSWLLMDPSMRSQLLIQANSLMRGYLLRRQIEGVKMTFQMIPTDTISVLTEVWESRTGLTELPVEVDCAVREYLCIRAYIDALDAFQDWFTRFHHSKPKKTEASIQQRANASTQLSFTENLLKEQHQKQHQAELLRWQAAVDSLTQLAIDKLYNVLLFPDGGWMVDSVAFEDENSPRQQQHGLLRQICIPHAALLLCNVLTSSHRYSQCLELADVIASEQQSLYKVCSAEQLAQLIKHLRQAYVRVLDSGETS</sequence>
<keyword evidence="13 18" id="KW-0472">Membrane</keyword>
<evidence type="ECO:0000256" key="4">
    <source>
        <dbReference type="ARBA" id="ARBA00022454"/>
    </source>
</evidence>
<evidence type="ECO:0000256" key="13">
    <source>
        <dbReference type="ARBA" id="ARBA00023136"/>
    </source>
</evidence>
<evidence type="ECO:0000256" key="16">
    <source>
        <dbReference type="ARBA" id="ARBA00056880"/>
    </source>
</evidence>
<dbReference type="GO" id="GO:0000776">
    <property type="term" value="C:kinetochore"/>
    <property type="evidence" value="ECO:0007669"/>
    <property type="project" value="UniProtKB-KW"/>
</dbReference>
<evidence type="ECO:0000256" key="6">
    <source>
        <dbReference type="ARBA" id="ARBA00022553"/>
    </source>
</evidence>
<comment type="similarity">
    <text evidence="2 18">Belongs to the nucleoporin Nup84/Nup107 family.</text>
</comment>
<feature type="compositionally biased region" description="Polar residues" evidence="19">
    <location>
        <begin position="81"/>
        <end position="91"/>
    </location>
</feature>
<keyword evidence="11 18" id="KW-0811">Translocation</keyword>
<dbReference type="GO" id="GO:0031080">
    <property type="term" value="C:nuclear pore outer ring"/>
    <property type="evidence" value="ECO:0007669"/>
    <property type="project" value="TreeGrafter"/>
</dbReference>
<evidence type="ECO:0000256" key="18">
    <source>
        <dbReference type="RuleBase" id="RU365072"/>
    </source>
</evidence>